<proteinExistence type="predicted"/>
<gene>
    <name evidence="2" type="ORF">V7S43_013057</name>
</gene>
<organism evidence="2 3">
    <name type="scientific">Phytophthora oleae</name>
    <dbReference type="NCBI Taxonomy" id="2107226"/>
    <lineage>
        <taxon>Eukaryota</taxon>
        <taxon>Sar</taxon>
        <taxon>Stramenopiles</taxon>
        <taxon>Oomycota</taxon>
        <taxon>Peronosporomycetes</taxon>
        <taxon>Peronosporales</taxon>
        <taxon>Peronosporaceae</taxon>
        <taxon>Phytophthora</taxon>
    </lineage>
</organism>
<evidence type="ECO:0000313" key="2">
    <source>
        <dbReference type="EMBL" id="KAL3661761.1"/>
    </source>
</evidence>
<evidence type="ECO:0000256" key="1">
    <source>
        <dbReference type="SAM" id="MobiDB-lite"/>
    </source>
</evidence>
<name>A0ABD3F5I2_9STRA</name>
<protein>
    <submittedName>
        <fullName evidence="2">Uncharacterized protein</fullName>
    </submittedName>
</protein>
<dbReference type="EMBL" id="JBIMZQ010000034">
    <property type="protein sequence ID" value="KAL3661761.1"/>
    <property type="molecule type" value="Genomic_DNA"/>
</dbReference>
<sequence>MKWKVQATKVNVESAEWVVELKKHVNESSHRLQVHEQAIQAVVKGVHGVHMAVTEIRSALLETNDRVKRLQCQVETGEKSSKAKLDTPTSSRVASGSG</sequence>
<feature type="compositionally biased region" description="Polar residues" evidence="1">
    <location>
        <begin position="87"/>
        <end position="98"/>
    </location>
</feature>
<accession>A0ABD3F5I2</accession>
<feature type="region of interest" description="Disordered" evidence="1">
    <location>
        <begin position="73"/>
        <end position="98"/>
    </location>
</feature>
<dbReference type="AlphaFoldDB" id="A0ABD3F5I2"/>
<reference evidence="2 3" key="1">
    <citation type="submission" date="2024-09" db="EMBL/GenBank/DDBJ databases">
        <title>Genome sequencing and assembly of Phytophthora oleae, isolate VK10A, causative agent of rot of olive drupes.</title>
        <authorList>
            <person name="Conti Taguali S."/>
            <person name="Riolo M."/>
            <person name="La Spada F."/>
            <person name="Cacciola S.O."/>
            <person name="Dionisio G."/>
        </authorList>
    </citation>
    <scope>NUCLEOTIDE SEQUENCE [LARGE SCALE GENOMIC DNA]</scope>
    <source>
        <strain evidence="2 3">VK10A</strain>
    </source>
</reference>
<dbReference type="Proteomes" id="UP001632037">
    <property type="component" value="Unassembled WGS sequence"/>
</dbReference>
<comment type="caution">
    <text evidence="2">The sequence shown here is derived from an EMBL/GenBank/DDBJ whole genome shotgun (WGS) entry which is preliminary data.</text>
</comment>
<evidence type="ECO:0000313" key="3">
    <source>
        <dbReference type="Proteomes" id="UP001632037"/>
    </source>
</evidence>
<feature type="compositionally biased region" description="Basic and acidic residues" evidence="1">
    <location>
        <begin position="76"/>
        <end position="85"/>
    </location>
</feature>
<keyword evidence="3" id="KW-1185">Reference proteome</keyword>